<keyword evidence="2" id="KW-1185">Reference proteome</keyword>
<evidence type="ECO:0000313" key="1">
    <source>
        <dbReference type="EMBL" id="GGQ72990.1"/>
    </source>
</evidence>
<dbReference type="AlphaFoldDB" id="A0A918BJ35"/>
<organism evidence="1 2">
    <name type="scientific">Streptomyces ruber</name>
    <dbReference type="NCBI Taxonomy" id="83378"/>
    <lineage>
        <taxon>Bacteria</taxon>
        <taxon>Bacillati</taxon>
        <taxon>Actinomycetota</taxon>
        <taxon>Actinomycetes</taxon>
        <taxon>Kitasatosporales</taxon>
        <taxon>Streptomycetaceae</taxon>
        <taxon>Streptomyces</taxon>
    </lineage>
</organism>
<protein>
    <submittedName>
        <fullName evidence="1">Uncharacterized protein</fullName>
    </submittedName>
</protein>
<dbReference type="EMBL" id="BMQK01000012">
    <property type="protein sequence ID" value="GGQ72990.1"/>
    <property type="molecule type" value="Genomic_DNA"/>
</dbReference>
<name>A0A918BJ35_9ACTN</name>
<comment type="caution">
    <text evidence="1">The sequence shown here is derived from an EMBL/GenBank/DDBJ whole genome shotgun (WGS) entry which is preliminary data.</text>
</comment>
<sequence>MTAVRLHDTSRECRSLYSTMLTRAVRSEFDIRDLPGPGTSHFELLTALAAESAVRTHLPGPLRWRPRWATRELCARLRADCATSAERSGVVRKDKRNAPVGQDCLAELFDTLGLLAGVQALVGEASLIPVAASYIVYDGPGSLLQLHLDRPTFGDITLLLRLDDTDAAGPAGQRSSTLFVTPEGYRREPLGTGESLVFDGTSTLHGRTALTAGEEVTLLSIGFQVPEGQDPPCAY</sequence>
<gene>
    <name evidence="1" type="ORF">GCM10010145_48380</name>
</gene>
<accession>A0A918BJ35</accession>
<proteinExistence type="predicted"/>
<reference evidence="1" key="1">
    <citation type="journal article" date="2014" name="Int. J. Syst. Evol. Microbiol.">
        <title>Complete genome sequence of Corynebacterium casei LMG S-19264T (=DSM 44701T), isolated from a smear-ripened cheese.</title>
        <authorList>
            <consortium name="US DOE Joint Genome Institute (JGI-PGF)"/>
            <person name="Walter F."/>
            <person name="Albersmeier A."/>
            <person name="Kalinowski J."/>
            <person name="Ruckert C."/>
        </authorList>
    </citation>
    <scope>NUCLEOTIDE SEQUENCE</scope>
    <source>
        <strain evidence="1">JCM 3131</strain>
    </source>
</reference>
<dbReference type="RefSeq" id="WP_189218966.1">
    <property type="nucleotide sequence ID" value="NZ_BMQK01000012.1"/>
</dbReference>
<evidence type="ECO:0000313" key="2">
    <source>
        <dbReference type="Proteomes" id="UP000620156"/>
    </source>
</evidence>
<reference evidence="1" key="2">
    <citation type="submission" date="2020-09" db="EMBL/GenBank/DDBJ databases">
        <authorList>
            <person name="Sun Q."/>
            <person name="Ohkuma M."/>
        </authorList>
    </citation>
    <scope>NUCLEOTIDE SEQUENCE</scope>
    <source>
        <strain evidence="1">JCM 3131</strain>
    </source>
</reference>
<dbReference type="Proteomes" id="UP000620156">
    <property type="component" value="Unassembled WGS sequence"/>
</dbReference>